<dbReference type="OrthoDB" id="3463898at2"/>
<feature type="transmembrane region" description="Helical" evidence="1">
    <location>
        <begin position="80"/>
        <end position="98"/>
    </location>
</feature>
<feature type="transmembrane region" description="Helical" evidence="1">
    <location>
        <begin position="347"/>
        <end position="368"/>
    </location>
</feature>
<sequence>MTAPLLAPGYLLLRDAVSTPRSWLSDTALGLSESAARAVPQDFAVALGSAVLDGGVLVKALLILGLWLAGWGAARLAADLVDAGLPGQFLAATVAIWNPYVAERLLQGHWSLLLGFGCLPWVAVSVLALRKNTRQVHWWSLGFWLALAGLTPTGGLMAAVVALVCCASPGAGARWRDVLGVTGLATVAALPWLVASAGGSLRTYGAAGAPGFDVFASRAEPGLGTLGTLAGLGGIWNADSVPGSRTTWFALVGTLALVALVAAGVHAAWHTRARPLLVLALIAVVAPALAATAPGLAVLQAAAEFAPGLGVLRDSQKWVGLAIPGYAVGAAAAVPVIARRVPVLRPAVVAAAGCAALLAALPDLAFGVGGAVHSVRYPGGYAAVALRINADPAPVAVLPADSMREFSWAPGAPVLDPLPRWVSAEVLTTGDLLIAGVPVPGEGNHARTVQWLLLDGATPEALARAGVGWLVVETSAGEMGSAVTTLAALTPVYADDQIRLYRVSDVGQTPSPRRGVLIAAHLCWLALLVAGAVGAVVRARR</sequence>
<name>A0A1X0DEQ2_9MYCO</name>
<proteinExistence type="predicted"/>
<comment type="caution">
    <text evidence="2">The sequence shown here is derived from an EMBL/GenBank/DDBJ whole genome shotgun (WGS) entry which is preliminary data.</text>
</comment>
<feature type="transmembrane region" description="Helical" evidence="1">
    <location>
        <begin position="178"/>
        <end position="195"/>
    </location>
</feature>
<dbReference type="STRING" id="444597.BST26_11360"/>
<protein>
    <recommendedName>
        <fullName evidence="4">Transmembrane protein</fullName>
    </recommendedName>
</protein>
<keyword evidence="1" id="KW-1133">Transmembrane helix</keyword>
<feature type="transmembrane region" description="Helical" evidence="1">
    <location>
        <begin position="56"/>
        <end position="74"/>
    </location>
</feature>
<evidence type="ECO:0000256" key="1">
    <source>
        <dbReference type="SAM" id="Phobius"/>
    </source>
</evidence>
<keyword evidence="3" id="KW-1185">Reference proteome</keyword>
<dbReference type="Proteomes" id="UP000192801">
    <property type="component" value="Unassembled WGS sequence"/>
</dbReference>
<dbReference type="AlphaFoldDB" id="A0A1X0DEQ2"/>
<evidence type="ECO:0000313" key="3">
    <source>
        <dbReference type="Proteomes" id="UP000192801"/>
    </source>
</evidence>
<feature type="transmembrane region" description="Helical" evidence="1">
    <location>
        <begin position="276"/>
        <end position="298"/>
    </location>
</feature>
<feature type="transmembrane region" description="Helical" evidence="1">
    <location>
        <begin position="141"/>
        <end position="166"/>
    </location>
</feature>
<feature type="transmembrane region" description="Helical" evidence="1">
    <location>
        <begin position="248"/>
        <end position="269"/>
    </location>
</feature>
<keyword evidence="1" id="KW-0812">Transmembrane</keyword>
<dbReference type="EMBL" id="MVHS01000023">
    <property type="protein sequence ID" value="ORA70300.1"/>
    <property type="molecule type" value="Genomic_DNA"/>
</dbReference>
<feature type="transmembrane region" description="Helical" evidence="1">
    <location>
        <begin position="110"/>
        <end position="129"/>
    </location>
</feature>
<gene>
    <name evidence="2" type="ORF">BST26_11360</name>
</gene>
<evidence type="ECO:0000313" key="2">
    <source>
        <dbReference type="EMBL" id="ORA70300.1"/>
    </source>
</evidence>
<reference evidence="2 3" key="1">
    <citation type="submission" date="2016-12" db="EMBL/GenBank/DDBJ databases">
        <title>The new phylogeny of genus Mycobacterium.</title>
        <authorList>
            <person name="Tortoli E."/>
            <person name="Trovato A."/>
            <person name="Cirillo D.M."/>
        </authorList>
    </citation>
    <scope>NUCLEOTIDE SEQUENCE [LARGE SCALE GENOMIC DNA]</scope>
    <source>
        <strain evidence="2 3">DSM 45130</strain>
    </source>
</reference>
<feature type="transmembrane region" description="Helical" evidence="1">
    <location>
        <begin position="516"/>
        <end position="537"/>
    </location>
</feature>
<evidence type="ECO:0008006" key="4">
    <source>
        <dbReference type="Google" id="ProtNLM"/>
    </source>
</evidence>
<accession>A0A1X0DEQ2</accession>
<feature type="transmembrane region" description="Helical" evidence="1">
    <location>
        <begin position="318"/>
        <end position="338"/>
    </location>
</feature>
<keyword evidence="1" id="KW-0472">Membrane</keyword>
<organism evidence="2 3">
    <name type="scientific">Mycolicibacterium insubricum</name>
    <dbReference type="NCBI Taxonomy" id="444597"/>
    <lineage>
        <taxon>Bacteria</taxon>
        <taxon>Bacillati</taxon>
        <taxon>Actinomycetota</taxon>
        <taxon>Actinomycetes</taxon>
        <taxon>Mycobacteriales</taxon>
        <taxon>Mycobacteriaceae</taxon>
        <taxon>Mycolicibacterium</taxon>
    </lineage>
</organism>